<evidence type="ECO:0000313" key="1">
    <source>
        <dbReference type="EMBL" id="EAR20457.1"/>
    </source>
</evidence>
<dbReference type="EMBL" id="AAOF01000022">
    <property type="protein sequence ID" value="EAR20457.1"/>
    <property type="molecule type" value="Genomic_DNA"/>
</dbReference>
<name>A4BV36_9GAMM</name>
<gene>
    <name evidence="1" type="ORF">NB231_14051</name>
</gene>
<keyword evidence="2" id="KW-1185">Reference proteome</keyword>
<protein>
    <submittedName>
        <fullName evidence="1">Uncharacterized protein</fullName>
    </submittedName>
</protein>
<organism evidence="1 2">
    <name type="scientific">Nitrococcus mobilis Nb-231</name>
    <dbReference type="NCBI Taxonomy" id="314278"/>
    <lineage>
        <taxon>Bacteria</taxon>
        <taxon>Pseudomonadati</taxon>
        <taxon>Pseudomonadota</taxon>
        <taxon>Gammaproteobacteria</taxon>
        <taxon>Chromatiales</taxon>
        <taxon>Ectothiorhodospiraceae</taxon>
        <taxon>Nitrococcus</taxon>
    </lineage>
</organism>
<dbReference type="HOGENOM" id="CLU_3374830_0_0_6"/>
<dbReference type="Proteomes" id="UP000003374">
    <property type="component" value="Unassembled WGS sequence"/>
</dbReference>
<dbReference type="AlphaFoldDB" id="A4BV36"/>
<comment type="caution">
    <text evidence="1">The sequence shown here is derived from an EMBL/GenBank/DDBJ whole genome shotgun (WGS) entry which is preliminary data.</text>
</comment>
<sequence length="34" mass="3964">MFALYTVTPFGSNFLERIEDRPFEANRAVVRETS</sequence>
<proteinExistence type="predicted"/>
<accession>A4BV36</accession>
<reference evidence="1 2" key="1">
    <citation type="submission" date="2006-02" db="EMBL/GenBank/DDBJ databases">
        <authorList>
            <person name="Waterbury J."/>
            <person name="Ferriera S."/>
            <person name="Johnson J."/>
            <person name="Kravitz S."/>
            <person name="Halpern A."/>
            <person name="Remington K."/>
            <person name="Beeson K."/>
            <person name="Tran B."/>
            <person name="Rogers Y.-H."/>
            <person name="Friedman R."/>
            <person name="Venter J.C."/>
        </authorList>
    </citation>
    <scope>NUCLEOTIDE SEQUENCE [LARGE SCALE GENOMIC DNA]</scope>
    <source>
        <strain evidence="1 2">Nb-231</strain>
    </source>
</reference>
<evidence type="ECO:0000313" key="2">
    <source>
        <dbReference type="Proteomes" id="UP000003374"/>
    </source>
</evidence>